<accession>A0ABR3FA25</accession>
<sequence length="505" mass="55832">MPHNRSTRTPGYLFMAPRGLAIRQFGAVMYDSDGAMLWSGHEYGETPSFQVLNYLGEQHLLIWQGQFFGYGVGHGYNLLLNKHYEVVANFTTDSEGDSGPTLADFHEAQITTNNTALMVAYEFKKMDLTPYGGPESGWILDCIAQEANVTTSKAIWTWKSSQYIDPSECYTEVGSGGVDEGSAWDYFHINSLEKDQFGNYMVSSRHCSTIYYLDGNDGHIIWKLGGRQSSFQMGENTHFSYQHDPRWVALTETSGTLSLFNNAGMFGVADESSSRGMILKLDFVAMTANLEREYRPFLPVISESQGSMQVYDNGNVLVGWGAIPYFSEYTPDGEMLWAAQFGVDTNCSGYRVLRSNWTGLPNTKPSVELVLGKSSMLSVYASWNGATEINKWELLGASDAQGTKAVSLYNRTRSGFETTISIPTNIEKYDDYTYFAMRAVDKNNQPLGRSDFIQLQNKTDSGSGGSSSSSDSSDSGDNKQNSASSMSITLNGLGLLLLSAFLLCF</sequence>
<dbReference type="PANTHER" id="PTHR35340:SF5">
    <property type="entry name" value="ASST-DOMAIN-CONTAINING PROTEIN"/>
    <property type="match status" value="1"/>
</dbReference>
<name>A0ABR3FA25_9AGAR</name>
<dbReference type="InterPro" id="IPR039535">
    <property type="entry name" value="ASST-like"/>
</dbReference>
<keyword evidence="3" id="KW-1185">Reference proteome</keyword>
<comment type="caution">
    <text evidence="2">The sequence shown here is derived from an EMBL/GenBank/DDBJ whole genome shotgun (WGS) entry which is preliminary data.</text>
</comment>
<proteinExistence type="predicted"/>
<evidence type="ECO:0000256" key="1">
    <source>
        <dbReference type="SAM" id="MobiDB-lite"/>
    </source>
</evidence>
<dbReference type="EMBL" id="JBAHYK010000668">
    <property type="protein sequence ID" value="KAL0572129.1"/>
    <property type="molecule type" value="Genomic_DNA"/>
</dbReference>
<dbReference type="Proteomes" id="UP001465976">
    <property type="component" value="Unassembled WGS sequence"/>
</dbReference>
<dbReference type="PANTHER" id="PTHR35340">
    <property type="entry name" value="PQQ ENZYME REPEAT PROTEIN-RELATED"/>
    <property type="match status" value="1"/>
</dbReference>
<protein>
    <recommendedName>
        <fullName evidence="4">ASST-domain-containing protein</fullName>
    </recommendedName>
</protein>
<evidence type="ECO:0000313" key="3">
    <source>
        <dbReference type="Proteomes" id="UP001465976"/>
    </source>
</evidence>
<dbReference type="InterPro" id="IPR053143">
    <property type="entry name" value="Arylsulfate_ST"/>
</dbReference>
<feature type="compositionally biased region" description="Low complexity" evidence="1">
    <location>
        <begin position="466"/>
        <end position="475"/>
    </location>
</feature>
<gene>
    <name evidence="2" type="ORF">V5O48_009827</name>
</gene>
<evidence type="ECO:0008006" key="4">
    <source>
        <dbReference type="Google" id="ProtNLM"/>
    </source>
</evidence>
<organism evidence="2 3">
    <name type="scientific">Marasmius crinis-equi</name>
    <dbReference type="NCBI Taxonomy" id="585013"/>
    <lineage>
        <taxon>Eukaryota</taxon>
        <taxon>Fungi</taxon>
        <taxon>Dikarya</taxon>
        <taxon>Basidiomycota</taxon>
        <taxon>Agaricomycotina</taxon>
        <taxon>Agaricomycetes</taxon>
        <taxon>Agaricomycetidae</taxon>
        <taxon>Agaricales</taxon>
        <taxon>Marasmiineae</taxon>
        <taxon>Marasmiaceae</taxon>
        <taxon>Marasmius</taxon>
    </lineage>
</organism>
<dbReference type="Pfam" id="PF14269">
    <property type="entry name" value="Arylsulfotran_2"/>
    <property type="match status" value="1"/>
</dbReference>
<feature type="region of interest" description="Disordered" evidence="1">
    <location>
        <begin position="455"/>
        <end position="483"/>
    </location>
</feature>
<evidence type="ECO:0000313" key="2">
    <source>
        <dbReference type="EMBL" id="KAL0572129.1"/>
    </source>
</evidence>
<reference evidence="2 3" key="1">
    <citation type="submission" date="2024-02" db="EMBL/GenBank/DDBJ databases">
        <title>A draft genome for the cacao thread blight pathogen Marasmius crinis-equi.</title>
        <authorList>
            <person name="Cohen S.P."/>
            <person name="Baruah I.K."/>
            <person name="Amoako-Attah I."/>
            <person name="Bukari Y."/>
            <person name="Meinhardt L.W."/>
            <person name="Bailey B.A."/>
        </authorList>
    </citation>
    <scope>NUCLEOTIDE SEQUENCE [LARGE SCALE GENOMIC DNA]</scope>
    <source>
        <strain evidence="2 3">GH-76</strain>
    </source>
</reference>